<dbReference type="Proteomes" id="UP001169063">
    <property type="component" value="Unassembled WGS sequence"/>
</dbReference>
<keyword evidence="2" id="KW-1185">Reference proteome</keyword>
<protein>
    <recommendedName>
        <fullName evidence="3">Transcriptional regulator</fullName>
    </recommendedName>
</protein>
<evidence type="ECO:0000313" key="2">
    <source>
        <dbReference type="Proteomes" id="UP001169063"/>
    </source>
</evidence>
<organism evidence="1 2">
    <name type="scientific">Peiella sedimenti</name>
    <dbReference type="NCBI Taxonomy" id="3061083"/>
    <lineage>
        <taxon>Bacteria</taxon>
        <taxon>Pseudomonadati</taxon>
        <taxon>Pseudomonadota</taxon>
        <taxon>Alphaproteobacteria</taxon>
        <taxon>Caulobacterales</taxon>
        <taxon>Caulobacteraceae</taxon>
        <taxon>Peiella</taxon>
    </lineage>
</organism>
<proteinExistence type="predicted"/>
<dbReference type="EMBL" id="JAUKTR010000006">
    <property type="protein sequence ID" value="MDO1560401.1"/>
    <property type="molecule type" value="Genomic_DNA"/>
</dbReference>
<accession>A0ABT8SPS7</accession>
<sequence length="61" mass="6753">MLGVPIQTLFRRKPQRPQPTLQDMLASVEKAALIRGDTQAVHRVREAAKVITTEAMKGRAA</sequence>
<gene>
    <name evidence="1" type="ORF">Q0812_13280</name>
</gene>
<comment type="caution">
    <text evidence="1">The sequence shown here is derived from an EMBL/GenBank/DDBJ whole genome shotgun (WGS) entry which is preliminary data.</text>
</comment>
<reference evidence="1" key="1">
    <citation type="submission" date="2023-07" db="EMBL/GenBank/DDBJ databases">
        <title>Brevundimonas soil sp. nov., isolated from the soil of chemical plant.</title>
        <authorList>
            <person name="Wu N."/>
        </authorList>
    </citation>
    <scope>NUCLEOTIDE SEQUENCE</scope>
    <source>
        <strain evidence="1">XZ-24</strain>
    </source>
</reference>
<evidence type="ECO:0000313" key="1">
    <source>
        <dbReference type="EMBL" id="MDO1560401.1"/>
    </source>
</evidence>
<dbReference type="RefSeq" id="WP_302110832.1">
    <property type="nucleotide sequence ID" value="NZ_JAUKTR010000006.1"/>
</dbReference>
<evidence type="ECO:0008006" key="3">
    <source>
        <dbReference type="Google" id="ProtNLM"/>
    </source>
</evidence>
<name>A0ABT8SPS7_9CAUL</name>